<keyword evidence="6 11" id="KW-0548">Nucleotidyltransferase</keyword>
<protein>
    <recommendedName>
        <fullName evidence="11">DNA-directed RNA polymerase</fullName>
        <ecNumber evidence="11">2.7.7.6</ecNumber>
    </recommendedName>
</protein>
<accession>A0AAD5RIB9</accession>
<dbReference type="PROSITE" id="PS00489">
    <property type="entry name" value="RNA_POL_PHAGE_2"/>
    <property type="match status" value="1"/>
</dbReference>
<name>A0AAD5RIB9_9PEZI</name>
<evidence type="ECO:0000313" key="15">
    <source>
        <dbReference type="Proteomes" id="UP001201980"/>
    </source>
</evidence>
<keyword evidence="8" id="KW-0496">Mitochondrion</keyword>
<dbReference type="EC" id="2.7.7.6" evidence="11"/>
<feature type="region of interest" description="Disordered" evidence="12">
    <location>
        <begin position="46"/>
        <end position="103"/>
    </location>
</feature>
<dbReference type="InterPro" id="IPR024075">
    <property type="entry name" value="DNA-dir_RNA_pol_helix_hairp_sf"/>
</dbReference>
<sequence length="1355" mass="151167">MLARQCRGSRSLVRLSPSTTTTAWKLGRPQCHLAPSIARIRSLVTSADSRARPLSRPSRATKLSNHSGQPDRKLATAMGEYRPSSQPGLDYPPPSISPEPLPLTFNPSEVLQVPYPEPPSLHVRTRISPMGISGNMDEVWHVFDACLRVGKLDRARLFIERLSGHLVGNATPEQMIALHDRYLRASIDELLADHDSERANTLHTWYEIYIRNRKLPATAVTIACMLKLSILSSQGSRLESHINRYMNTIDYDTRLQVLTIADILSPQDLAQITKVSPQSYDMSEGISEDELETPYMNSDGTVADIPQVDPVNQKGQGLKALKKSLSLFTQIPEGQDFTSLSLDEMREIQSKLERDSLDSAIESWRRIHIENVKRGYVDASSIFGSVLYSWHVEMEARLKLEWLAIDKAEKCGARTKSDQDRCLYGPLLQMSRPDRVAAATIIAVINTLSLQGIEKGTSISTIVHHLGKVVEEDTKTLQRNGGRNPKPARRSLPAVLRQHAIHSKTVAPEGESNALQEWPSNIRLKLAGMLVHTLLNTCKVKAVKEHPDTKEFISQQQPAFGQGFVFKKGKKVGTLMANPQLVSMMMREPRPEVLVRQLPMIVPPDPWTKFDKGGYLDSPTRFIRAKSGEVDQKIYAEAAIARGDMESLFKGLDSLGKTPWRINSKVLNVMIKAWNTGEAIANIPSLNPDLPLPPEPEENSDPAVRHQWARAVRKVENEKSGMRSNRCFINYQLEIARSFRNHTVYFPHNLDFRGRAYPIPPLLNHMGADHARGLLMFGKGKKLGETGLMWLKVHLSNVFGFDKASLKERADFAMEHWNDVLDSTDDPLGGKRWWLEAEDPWQTLATCFELRAALESPDPVEYVSFLPVHQDGTCNGLQHYAALGGDSWGARQVNLEPSDRPADVYSAVADLVREQVTEDSDAGLEIAQWLKDKITRKVVKQTVMTNVYGVTFSGARAQIMKQLDDLYPNLHSESGISIPSFGGYLAKCVFKALGTMFEGAHDIQRWLGESANRVCRSLGSDQLEDLSQLPMDDIGGSTSKKTVQVEIKTRLRSTLVWTTPLRLPVAQPYRKIESKKISTCLQDIAMPSTHRTHPVNRRKQLQGFPPNFIHSLDATHMLLSAIQCEKQGLSFAAVHDSFWTHACDVDTMGSILRDAFVRIHEEDVIGRLRAEFEARYGSSIYLGYVTDKTEAGKAVMAWRKKNNMPLLSEGLLEYKRQKLMASEDPTEVEEGKNMVTPASIAAQYGDPHEPTVQDGDIAVLGDMANSTSDSAAADDGEADVEADAMDAQGPIFSVASDLGESTVEETAKTPSAQKKKPTKAKPRQSLMWLPLDLPPVPKKGDFDVKRLMHSKYFFS</sequence>
<evidence type="ECO:0000256" key="6">
    <source>
        <dbReference type="ARBA" id="ARBA00022695"/>
    </source>
</evidence>
<dbReference type="GO" id="GO:0034245">
    <property type="term" value="C:mitochondrial DNA-directed RNA polymerase complex"/>
    <property type="evidence" value="ECO:0007669"/>
    <property type="project" value="TreeGrafter"/>
</dbReference>
<dbReference type="InterPro" id="IPR037159">
    <property type="entry name" value="RNA_POL_N_sf"/>
</dbReference>
<evidence type="ECO:0000256" key="11">
    <source>
        <dbReference type="RuleBase" id="RU003805"/>
    </source>
</evidence>
<dbReference type="InterPro" id="IPR046950">
    <property type="entry name" value="DNA-dir_Rpol_C_phage-type"/>
</dbReference>
<dbReference type="InterPro" id="IPR043502">
    <property type="entry name" value="DNA/RNA_pol_sf"/>
</dbReference>
<dbReference type="PROSITE" id="PS00900">
    <property type="entry name" value="RNA_POL_PHAGE_1"/>
    <property type="match status" value="1"/>
</dbReference>
<keyword evidence="9 11" id="KW-0804">Transcription</keyword>
<evidence type="ECO:0000256" key="5">
    <source>
        <dbReference type="ARBA" id="ARBA00022679"/>
    </source>
</evidence>
<dbReference type="FunFam" id="1.10.150.20:FF:000041">
    <property type="entry name" value="DNA-directed RNA polymerase"/>
    <property type="match status" value="1"/>
</dbReference>
<dbReference type="FunFam" id="1.10.287.260:FF:000001">
    <property type="entry name" value="DNA-directed RNA polymerase"/>
    <property type="match status" value="1"/>
</dbReference>
<dbReference type="SMART" id="SM01311">
    <property type="entry name" value="RPOL_N"/>
    <property type="match status" value="1"/>
</dbReference>
<feature type="compositionally biased region" description="Pro residues" evidence="12">
    <location>
        <begin position="90"/>
        <end position="101"/>
    </location>
</feature>
<comment type="function">
    <text evidence="1 11">DNA-dependent RNA polymerase catalyzes the transcription of DNA into RNA using the four ribonucleoside triphosphates as substrates.</text>
</comment>
<dbReference type="GO" id="GO:0003899">
    <property type="term" value="F:DNA-directed RNA polymerase activity"/>
    <property type="evidence" value="ECO:0007669"/>
    <property type="project" value="UniProtKB-EC"/>
</dbReference>
<keyword evidence="5 11" id="KW-0808">Transferase</keyword>
<proteinExistence type="inferred from homology"/>
<feature type="region of interest" description="Disordered" evidence="12">
    <location>
        <begin position="1298"/>
        <end position="1325"/>
    </location>
</feature>
<feature type="compositionally biased region" description="Low complexity" evidence="12">
    <location>
        <begin position="46"/>
        <end position="60"/>
    </location>
</feature>
<feature type="domain" description="DNA-directed RNA polymerase N-terminal" evidence="13">
    <location>
        <begin position="347"/>
        <end position="657"/>
    </location>
</feature>
<dbReference type="Gene3D" id="1.10.1320.10">
    <property type="entry name" value="DNA-directed RNA polymerase, N-terminal domain"/>
    <property type="match status" value="1"/>
</dbReference>
<evidence type="ECO:0000256" key="10">
    <source>
        <dbReference type="ARBA" id="ARBA00048552"/>
    </source>
</evidence>
<evidence type="ECO:0000256" key="3">
    <source>
        <dbReference type="ARBA" id="ARBA00009493"/>
    </source>
</evidence>
<evidence type="ECO:0000256" key="7">
    <source>
        <dbReference type="ARBA" id="ARBA00022946"/>
    </source>
</evidence>
<dbReference type="Pfam" id="PF14700">
    <property type="entry name" value="RPOL_N"/>
    <property type="match status" value="1"/>
</dbReference>
<evidence type="ECO:0000256" key="8">
    <source>
        <dbReference type="ARBA" id="ARBA00023128"/>
    </source>
</evidence>
<evidence type="ECO:0000259" key="13">
    <source>
        <dbReference type="SMART" id="SM01311"/>
    </source>
</evidence>
<organism evidence="14 15">
    <name type="scientific">Zalerion maritima</name>
    <dbReference type="NCBI Taxonomy" id="339359"/>
    <lineage>
        <taxon>Eukaryota</taxon>
        <taxon>Fungi</taxon>
        <taxon>Dikarya</taxon>
        <taxon>Ascomycota</taxon>
        <taxon>Pezizomycotina</taxon>
        <taxon>Sordariomycetes</taxon>
        <taxon>Lulworthiomycetidae</taxon>
        <taxon>Lulworthiales</taxon>
        <taxon>Lulworthiaceae</taxon>
        <taxon>Zalerion</taxon>
    </lineage>
</organism>
<keyword evidence="4 11" id="KW-0240">DNA-directed RNA polymerase</keyword>
<dbReference type="Pfam" id="PF00940">
    <property type="entry name" value="RNA_pol"/>
    <property type="match status" value="1"/>
</dbReference>
<dbReference type="FunFam" id="1.10.287.280:FF:000001">
    <property type="entry name" value="DNA-directed RNA polymerase"/>
    <property type="match status" value="1"/>
</dbReference>
<keyword evidence="7" id="KW-0809">Transit peptide</keyword>
<dbReference type="InterPro" id="IPR002092">
    <property type="entry name" value="DNA-dir_Rpol_phage-type"/>
</dbReference>
<evidence type="ECO:0000256" key="4">
    <source>
        <dbReference type="ARBA" id="ARBA00022478"/>
    </source>
</evidence>
<dbReference type="InterPro" id="IPR029262">
    <property type="entry name" value="RPOL_N"/>
</dbReference>
<keyword evidence="15" id="KW-1185">Reference proteome</keyword>
<comment type="similarity">
    <text evidence="3 11">Belongs to the phage and mitochondrial RNA polymerase family.</text>
</comment>
<comment type="subcellular location">
    <subcellularLocation>
        <location evidence="2">Mitochondrion</location>
    </subcellularLocation>
</comment>
<dbReference type="Proteomes" id="UP001201980">
    <property type="component" value="Unassembled WGS sequence"/>
</dbReference>
<dbReference type="EMBL" id="JAKWBI020000550">
    <property type="protein sequence ID" value="KAJ2893917.1"/>
    <property type="molecule type" value="Genomic_DNA"/>
</dbReference>
<dbReference type="GO" id="GO:0001018">
    <property type="term" value="F:mitochondrial promoter sequence-specific DNA binding"/>
    <property type="evidence" value="ECO:0007669"/>
    <property type="project" value="TreeGrafter"/>
</dbReference>
<evidence type="ECO:0000313" key="14">
    <source>
        <dbReference type="EMBL" id="KAJ2893917.1"/>
    </source>
</evidence>
<dbReference type="PANTHER" id="PTHR10102">
    <property type="entry name" value="DNA-DIRECTED RNA POLYMERASE, MITOCHONDRIAL"/>
    <property type="match status" value="1"/>
</dbReference>
<dbReference type="Gene3D" id="1.10.150.20">
    <property type="entry name" value="5' to 3' exonuclease, C-terminal subdomain"/>
    <property type="match status" value="1"/>
</dbReference>
<evidence type="ECO:0000256" key="1">
    <source>
        <dbReference type="ARBA" id="ARBA00004026"/>
    </source>
</evidence>
<reference evidence="14" key="1">
    <citation type="submission" date="2022-07" db="EMBL/GenBank/DDBJ databases">
        <title>Draft genome sequence of Zalerion maritima ATCC 34329, a (micro)plastics degrading marine fungus.</title>
        <authorList>
            <person name="Paco A."/>
            <person name="Goncalves M.F.M."/>
            <person name="Rocha-Santos T.A.P."/>
            <person name="Alves A."/>
        </authorList>
    </citation>
    <scope>NUCLEOTIDE SEQUENCE</scope>
    <source>
        <strain evidence="14">ATCC 34329</strain>
    </source>
</reference>
<dbReference type="PANTHER" id="PTHR10102:SF0">
    <property type="entry name" value="DNA-DIRECTED RNA POLYMERASE, MITOCHONDRIAL"/>
    <property type="match status" value="1"/>
</dbReference>
<dbReference type="SUPFAM" id="SSF56672">
    <property type="entry name" value="DNA/RNA polymerases"/>
    <property type="match status" value="1"/>
</dbReference>
<feature type="compositionally biased region" description="Basic residues" evidence="12">
    <location>
        <begin position="1313"/>
        <end position="1322"/>
    </location>
</feature>
<dbReference type="Gene3D" id="1.10.287.260">
    <property type="match status" value="1"/>
</dbReference>
<comment type="catalytic activity">
    <reaction evidence="10 11">
        <text>RNA(n) + a ribonucleoside 5'-triphosphate = RNA(n+1) + diphosphate</text>
        <dbReference type="Rhea" id="RHEA:21248"/>
        <dbReference type="Rhea" id="RHEA-COMP:14527"/>
        <dbReference type="Rhea" id="RHEA-COMP:17342"/>
        <dbReference type="ChEBI" id="CHEBI:33019"/>
        <dbReference type="ChEBI" id="CHEBI:61557"/>
        <dbReference type="ChEBI" id="CHEBI:140395"/>
        <dbReference type="EC" id="2.7.7.6"/>
    </reaction>
</comment>
<evidence type="ECO:0000256" key="12">
    <source>
        <dbReference type="SAM" id="MobiDB-lite"/>
    </source>
</evidence>
<evidence type="ECO:0000256" key="9">
    <source>
        <dbReference type="ARBA" id="ARBA00023163"/>
    </source>
</evidence>
<dbReference type="Gene3D" id="1.10.287.280">
    <property type="match status" value="1"/>
</dbReference>
<gene>
    <name evidence="14" type="ORF">MKZ38_008121</name>
</gene>
<evidence type="ECO:0000256" key="2">
    <source>
        <dbReference type="ARBA" id="ARBA00004173"/>
    </source>
</evidence>
<comment type="caution">
    <text evidence="14">The sequence shown here is derived from an EMBL/GenBank/DDBJ whole genome shotgun (WGS) entry which is preliminary data.</text>
</comment>
<dbReference type="GO" id="GO:0006390">
    <property type="term" value="P:mitochondrial transcription"/>
    <property type="evidence" value="ECO:0007669"/>
    <property type="project" value="TreeGrafter"/>
</dbReference>